<keyword evidence="2" id="KW-1185">Reference proteome</keyword>
<reference evidence="1" key="1">
    <citation type="submission" date="2023-07" db="EMBL/GenBank/DDBJ databases">
        <authorList>
            <person name="Kim M.K."/>
        </authorList>
    </citation>
    <scope>NUCLEOTIDE SEQUENCE</scope>
    <source>
        <strain evidence="1">CA1-15</strain>
    </source>
</reference>
<evidence type="ECO:0000313" key="2">
    <source>
        <dbReference type="Proteomes" id="UP001176468"/>
    </source>
</evidence>
<dbReference type="Proteomes" id="UP001176468">
    <property type="component" value="Unassembled WGS sequence"/>
</dbReference>
<evidence type="ECO:0000313" key="1">
    <source>
        <dbReference type="EMBL" id="MDO7841077.1"/>
    </source>
</evidence>
<accession>A0ABT8ZU27</accession>
<sequence length="67" mass="7293">MIAAYAERIELQQKIVREGAMIARADTKRPDFGKQSAIQQDQSKAEIVSALNAWAAATKHRGSSAAH</sequence>
<protein>
    <submittedName>
        <fullName evidence="1">Uncharacterized protein</fullName>
    </submittedName>
</protein>
<name>A0ABT8ZU27_9SPHN</name>
<proteinExistence type="predicted"/>
<comment type="caution">
    <text evidence="1">The sequence shown here is derived from an EMBL/GenBank/DDBJ whole genome shotgun (WGS) entry which is preliminary data.</text>
</comment>
<gene>
    <name evidence="1" type="ORF">Q5H94_01950</name>
</gene>
<dbReference type="EMBL" id="JAUQSZ010000001">
    <property type="protein sequence ID" value="MDO7841077.1"/>
    <property type="molecule type" value="Genomic_DNA"/>
</dbReference>
<organism evidence="1 2">
    <name type="scientific">Sphingomonas immobilis</name>
    <dbReference type="NCBI Taxonomy" id="3063997"/>
    <lineage>
        <taxon>Bacteria</taxon>
        <taxon>Pseudomonadati</taxon>
        <taxon>Pseudomonadota</taxon>
        <taxon>Alphaproteobacteria</taxon>
        <taxon>Sphingomonadales</taxon>
        <taxon>Sphingomonadaceae</taxon>
        <taxon>Sphingomonas</taxon>
    </lineage>
</organism>